<keyword evidence="1" id="KW-0680">Restriction system</keyword>
<dbReference type="RefSeq" id="WP_344140847.1">
    <property type="nucleotide sequence ID" value="NZ_BAAAQI010000002.1"/>
</dbReference>
<evidence type="ECO:0000256" key="1">
    <source>
        <dbReference type="ARBA" id="ARBA00022747"/>
    </source>
</evidence>
<evidence type="ECO:0000313" key="5">
    <source>
        <dbReference type="Proteomes" id="UP001595858"/>
    </source>
</evidence>
<dbReference type="Gene3D" id="1.10.10.10">
    <property type="entry name" value="Winged helix-like DNA-binding domain superfamily/Winged helix DNA-binding domain"/>
    <property type="match status" value="1"/>
</dbReference>
<evidence type="ECO:0000259" key="3">
    <source>
        <dbReference type="Pfam" id="PF02384"/>
    </source>
</evidence>
<dbReference type="EMBL" id="JBHSIY010000029">
    <property type="protein sequence ID" value="MFC4869788.1"/>
    <property type="molecule type" value="Genomic_DNA"/>
</dbReference>
<protein>
    <submittedName>
        <fullName evidence="4">N-6 DNA methylase</fullName>
    </submittedName>
</protein>
<dbReference type="InterPro" id="IPR029063">
    <property type="entry name" value="SAM-dependent_MTases_sf"/>
</dbReference>
<dbReference type="GO" id="GO:0008168">
    <property type="term" value="F:methyltransferase activity"/>
    <property type="evidence" value="ECO:0007669"/>
    <property type="project" value="UniProtKB-KW"/>
</dbReference>
<dbReference type="Gene3D" id="3.90.220.20">
    <property type="entry name" value="DNA methylase specificity domains"/>
    <property type="match status" value="2"/>
</dbReference>
<gene>
    <name evidence="4" type="ORF">ACFPCZ_24425</name>
</gene>
<keyword evidence="4" id="KW-0489">Methyltransferase</keyword>
<evidence type="ECO:0000313" key="4">
    <source>
        <dbReference type="EMBL" id="MFC4869788.1"/>
    </source>
</evidence>
<dbReference type="GO" id="GO:0032259">
    <property type="term" value="P:methylation"/>
    <property type="evidence" value="ECO:0007669"/>
    <property type="project" value="UniProtKB-KW"/>
</dbReference>
<comment type="caution">
    <text evidence="4">The sequence shown here is derived from an EMBL/GenBank/DDBJ whole genome shotgun (WGS) entry which is preliminary data.</text>
</comment>
<dbReference type="InterPro" id="IPR036388">
    <property type="entry name" value="WH-like_DNA-bd_sf"/>
</dbReference>
<dbReference type="SUPFAM" id="SSF53335">
    <property type="entry name" value="S-adenosyl-L-methionine-dependent methyltransferases"/>
    <property type="match status" value="1"/>
</dbReference>
<dbReference type="PRINTS" id="PR00507">
    <property type="entry name" value="N12N6MTFRASE"/>
</dbReference>
<dbReference type="Proteomes" id="UP001595858">
    <property type="component" value="Unassembled WGS sequence"/>
</dbReference>
<feature type="domain" description="DNA methylase adenine-specific" evidence="3">
    <location>
        <begin position="166"/>
        <end position="394"/>
    </location>
</feature>
<dbReference type="InterPro" id="IPR044946">
    <property type="entry name" value="Restrct_endonuc_typeI_TRD_sf"/>
</dbReference>
<dbReference type="InterPro" id="IPR003356">
    <property type="entry name" value="DNA_methylase_A-5"/>
</dbReference>
<keyword evidence="2" id="KW-0238">DNA-binding</keyword>
<keyword evidence="4" id="KW-0808">Transferase</keyword>
<reference evidence="5" key="1">
    <citation type="journal article" date="2019" name="Int. J. Syst. Evol. Microbiol.">
        <title>The Global Catalogue of Microorganisms (GCM) 10K type strain sequencing project: providing services to taxonomists for standard genome sequencing and annotation.</title>
        <authorList>
            <consortium name="The Broad Institute Genomics Platform"/>
            <consortium name="The Broad Institute Genome Sequencing Center for Infectious Disease"/>
            <person name="Wu L."/>
            <person name="Ma J."/>
        </authorList>
    </citation>
    <scope>NUCLEOTIDE SEQUENCE [LARGE SCALE GENOMIC DNA]</scope>
    <source>
        <strain evidence="5">CGMCC 4.7304</strain>
    </source>
</reference>
<dbReference type="PANTHER" id="PTHR42998:SF1">
    <property type="entry name" value="TYPE I RESTRICTION ENZYME HINDI METHYLASE SUBUNIT"/>
    <property type="match status" value="1"/>
</dbReference>
<name>A0ABV9STV3_9ACTN</name>
<dbReference type="InterPro" id="IPR002052">
    <property type="entry name" value="DNA_methylase_N6_adenine_CS"/>
</dbReference>
<dbReference type="Pfam" id="PF02384">
    <property type="entry name" value="N6_Mtase"/>
    <property type="match status" value="1"/>
</dbReference>
<proteinExistence type="predicted"/>
<accession>A0ABV9STV3</accession>
<dbReference type="PROSITE" id="PS00092">
    <property type="entry name" value="N6_MTASE"/>
    <property type="match status" value="1"/>
</dbReference>
<evidence type="ECO:0000256" key="2">
    <source>
        <dbReference type="ARBA" id="ARBA00023125"/>
    </source>
</evidence>
<keyword evidence="5" id="KW-1185">Reference proteome</keyword>
<sequence length="693" mass="73671">MARSVPDTGDGDAATVSAAEIARLAGVGRAAVSNWRRRYGDFPEPVGGTDTSPSFDLREVRRWLEQQGKLDQAPSVESVWQLMDAARGRLDTADAVAFTGAALLVATSERDTAGMADAELDDCIRAVFTAVPGIGAPELPPVHTFRETLDALAELARSQGGPQEAFERLYERFLTSVTRQFTATPEELAELMVDLAGRPEGTVFDPACGAATLLRTAFLRGRGVRPVGQELAAGLARLAGVRLALAGAEPDIRADDSLREDAFPDLSADTVLVNPPFNQRDWGVEELEFDARWEYGLPAKGDSELAWVQHALARARPGGAVVVVLPPGVASRRSGRRIRTELLRRRALRAVVSLPAGLAPPMGIPLMLWVLRRPAEGEAAPSEVLLVDAAAAVVEPAWPKVRDAVLAAYEPFAADRQAGGGEAGSEEAGYWRAVPVVDLLGEDVDLTPARHLAPAAPDVSGLGAAREALAGLAGRLSGLLPDVAEASPGSRATVTVHDLVRRGQVELLWTPSHRRGEEGAPGPESLLAFTVKEVLSGGPPSQRMPEGVDTVRVRAGDVLVPRAPVPRPAARVVDDTEAGTPVAGNVVVVRPDPDAVDSWFLAAVFSGSEVAQRSSSLSLNRSSLVDVRRVGLPRLPLLDQQRIGAAFRRLEEFRATLDGLYRAGDDARRTMVDGLIHGALRPVADGPEDTFDE</sequence>
<organism evidence="4 5">
    <name type="scientific">Streptomonospora arabica</name>
    <dbReference type="NCBI Taxonomy" id="412417"/>
    <lineage>
        <taxon>Bacteria</taxon>
        <taxon>Bacillati</taxon>
        <taxon>Actinomycetota</taxon>
        <taxon>Actinomycetes</taxon>
        <taxon>Streptosporangiales</taxon>
        <taxon>Nocardiopsidaceae</taxon>
        <taxon>Streptomonospora</taxon>
    </lineage>
</organism>
<dbReference type="InterPro" id="IPR052916">
    <property type="entry name" value="Type-I_RE_MTase_Subunit"/>
</dbReference>
<dbReference type="PANTHER" id="PTHR42998">
    <property type="entry name" value="TYPE I RESTRICTION ENZYME HINDVIIP M PROTEIN-RELATED"/>
    <property type="match status" value="1"/>
</dbReference>
<dbReference type="Gene3D" id="3.40.50.150">
    <property type="entry name" value="Vaccinia Virus protein VP39"/>
    <property type="match status" value="1"/>
</dbReference>